<organism evidence="1 2">
    <name type="scientific">Ktedonosporobacter rubrisoli</name>
    <dbReference type="NCBI Taxonomy" id="2509675"/>
    <lineage>
        <taxon>Bacteria</taxon>
        <taxon>Bacillati</taxon>
        <taxon>Chloroflexota</taxon>
        <taxon>Ktedonobacteria</taxon>
        <taxon>Ktedonobacterales</taxon>
        <taxon>Ktedonosporobacteraceae</taxon>
        <taxon>Ktedonosporobacter</taxon>
    </lineage>
</organism>
<dbReference type="RefSeq" id="WP_129887997.1">
    <property type="nucleotide sequence ID" value="NZ_CP035758.1"/>
</dbReference>
<protein>
    <submittedName>
        <fullName evidence="1">Uncharacterized protein</fullName>
    </submittedName>
</protein>
<gene>
    <name evidence="1" type="ORF">EPA93_13335</name>
</gene>
<proteinExistence type="predicted"/>
<name>A0A4P6JP25_KTERU</name>
<dbReference type="Proteomes" id="UP000290365">
    <property type="component" value="Chromosome"/>
</dbReference>
<evidence type="ECO:0000313" key="1">
    <source>
        <dbReference type="EMBL" id="QBD76933.1"/>
    </source>
</evidence>
<dbReference type="OrthoDB" id="4828421at2"/>
<accession>A0A4P6JP25</accession>
<dbReference type="EMBL" id="CP035758">
    <property type="protein sequence ID" value="QBD76933.1"/>
    <property type="molecule type" value="Genomic_DNA"/>
</dbReference>
<keyword evidence="2" id="KW-1185">Reference proteome</keyword>
<dbReference type="KEGG" id="kbs:EPA93_13335"/>
<evidence type="ECO:0000313" key="2">
    <source>
        <dbReference type="Proteomes" id="UP000290365"/>
    </source>
</evidence>
<dbReference type="AlphaFoldDB" id="A0A4P6JP25"/>
<reference evidence="1 2" key="1">
    <citation type="submission" date="2019-01" db="EMBL/GenBank/DDBJ databases">
        <title>Ktedonosporobacter rubrisoli SCAWS-G2.</title>
        <authorList>
            <person name="Huang Y."/>
            <person name="Yan B."/>
        </authorList>
    </citation>
    <scope>NUCLEOTIDE SEQUENCE [LARGE SCALE GENOMIC DNA]</scope>
    <source>
        <strain evidence="1 2">SCAWS-G2</strain>
    </source>
</reference>
<sequence length="72" mass="8171">MRYVIRVKGHLSAFWQDWFEDLSITHETNGTTVISGFIRDRAALYGVLFKMCDLGLVLLSLEAQEPEKPAGE</sequence>